<dbReference type="InterPro" id="IPR051834">
    <property type="entry name" value="RING_finger_E3_ligase"/>
</dbReference>
<dbReference type="OrthoDB" id="8062037at2759"/>
<feature type="domain" description="RING-type" evidence="5">
    <location>
        <begin position="169"/>
        <end position="210"/>
    </location>
</feature>
<evidence type="ECO:0000256" key="1">
    <source>
        <dbReference type="ARBA" id="ARBA00022723"/>
    </source>
</evidence>
<dbReference type="SMART" id="SM00184">
    <property type="entry name" value="RING"/>
    <property type="match status" value="1"/>
</dbReference>
<dbReference type="GO" id="GO:0061630">
    <property type="term" value="F:ubiquitin protein ligase activity"/>
    <property type="evidence" value="ECO:0007669"/>
    <property type="project" value="TreeGrafter"/>
</dbReference>
<dbReference type="InParanoid" id="E4XG51"/>
<evidence type="ECO:0000313" key="7">
    <source>
        <dbReference type="Proteomes" id="UP000001307"/>
    </source>
</evidence>
<evidence type="ECO:0000256" key="2">
    <source>
        <dbReference type="ARBA" id="ARBA00022771"/>
    </source>
</evidence>
<proteinExistence type="predicted"/>
<name>E4XG51_OIKDI</name>
<sequence>MNLRQNDDLTATTREAIRLVDQYESDEAYARRLHEELNGGVEAVTPPARRSQPCSFAQVDNRIDAPELQRHLSISPGVDEMIADLSEQTFSEQDDDTETVSNIQIESTDTSDDDNSSNDDGVEIDERLHQLFAGLLNMVIQGRNKGLTPSQIEQLPTQKLREAFTEYNCPVCMDDLAQEDQVRRLPCLHILHSDCIDPWLKDNNECPTCKFDISSIFENNDTD</sequence>
<dbReference type="Pfam" id="PF13639">
    <property type="entry name" value="zf-RING_2"/>
    <property type="match status" value="1"/>
</dbReference>
<evidence type="ECO:0000256" key="3">
    <source>
        <dbReference type="ARBA" id="ARBA00022833"/>
    </source>
</evidence>
<dbReference type="EMBL" id="FN653047">
    <property type="protein sequence ID" value="CBY09649.1"/>
    <property type="molecule type" value="Genomic_DNA"/>
</dbReference>
<dbReference type="PROSITE" id="PS50089">
    <property type="entry name" value="ZF_RING_2"/>
    <property type="match status" value="1"/>
</dbReference>
<gene>
    <name evidence="6" type="ORF">GSOID_T00010459001</name>
</gene>
<dbReference type="GO" id="GO:0005634">
    <property type="term" value="C:nucleus"/>
    <property type="evidence" value="ECO:0007669"/>
    <property type="project" value="TreeGrafter"/>
</dbReference>
<dbReference type="InterPro" id="IPR013083">
    <property type="entry name" value="Znf_RING/FYVE/PHD"/>
</dbReference>
<dbReference type="PANTHER" id="PTHR45931">
    <property type="entry name" value="SI:CH211-59O9.10"/>
    <property type="match status" value="1"/>
</dbReference>
<organism evidence="6">
    <name type="scientific">Oikopleura dioica</name>
    <name type="common">Tunicate</name>
    <dbReference type="NCBI Taxonomy" id="34765"/>
    <lineage>
        <taxon>Eukaryota</taxon>
        <taxon>Metazoa</taxon>
        <taxon>Chordata</taxon>
        <taxon>Tunicata</taxon>
        <taxon>Appendicularia</taxon>
        <taxon>Copelata</taxon>
        <taxon>Oikopleuridae</taxon>
        <taxon>Oikopleura</taxon>
    </lineage>
</organism>
<keyword evidence="3" id="KW-0862">Zinc</keyword>
<accession>E4XG51</accession>
<dbReference type="PANTHER" id="PTHR45931:SF3">
    <property type="entry name" value="RING ZINC FINGER-CONTAINING PROTEIN"/>
    <property type="match status" value="1"/>
</dbReference>
<dbReference type="Gene3D" id="3.30.40.10">
    <property type="entry name" value="Zinc/RING finger domain, C3HC4 (zinc finger)"/>
    <property type="match status" value="1"/>
</dbReference>
<dbReference type="AlphaFoldDB" id="E4XG51"/>
<keyword evidence="2 4" id="KW-0863">Zinc-finger</keyword>
<dbReference type="InterPro" id="IPR001841">
    <property type="entry name" value="Znf_RING"/>
</dbReference>
<keyword evidence="1" id="KW-0479">Metal-binding</keyword>
<evidence type="ECO:0000313" key="6">
    <source>
        <dbReference type="EMBL" id="CBY09649.1"/>
    </source>
</evidence>
<keyword evidence="7" id="KW-1185">Reference proteome</keyword>
<dbReference type="GO" id="GO:0006511">
    <property type="term" value="P:ubiquitin-dependent protein catabolic process"/>
    <property type="evidence" value="ECO:0007669"/>
    <property type="project" value="TreeGrafter"/>
</dbReference>
<dbReference type="GO" id="GO:0008270">
    <property type="term" value="F:zinc ion binding"/>
    <property type="evidence" value="ECO:0007669"/>
    <property type="project" value="UniProtKB-KW"/>
</dbReference>
<protein>
    <recommendedName>
        <fullName evidence="5">RING-type domain-containing protein</fullName>
    </recommendedName>
</protein>
<evidence type="ECO:0000259" key="5">
    <source>
        <dbReference type="PROSITE" id="PS50089"/>
    </source>
</evidence>
<dbReference type="Proteomes" id="UP000001307">
    <property type="component" value="Unassembled WGS sequence"/>
</dbReference>
<dbReference type="CDD" id="cd16454">
    <property type="entry name" value="RING-H2_PA-TM-RING"/>
    <property type="match status" value="1"/>
</dbReference>
<evidence type="ECO:0000256" key="4">
    <source>
        <dbReference type="PROSITE-ProRule" id="PRU00175"/>
    </source>
</evidence>
<reference evidence="6" key="1">
    <citation type="journal article" date="2010" name="Science">
        <title>Plasticity of animal genome architecture unmasked by rapid evolution of a pelagic tunicate.</title>
        <authorList>
            <person name="Denoeud F."/>
            <person name="Henriet S."/>
            <person name="Mungpakdee S."/>
            <person name="Aury J.M."/>
            <person name="Da Silva C."/>
            <person name="Brinkmann H."/>
            <person name="Mikhaleva J."/>
            <person name="Olsen L.C."/>
            <person name="Jubin C."/>
            <person name="Canestro C."/>
            <person name="Bouquet J.M."/>
            <person name="Danks G."/>
            <person name="Poulain J."/>
            <person name="Campsteijn C."/>
            <person name="Adamski M."/>
            <person name="Cross I."/>
            <person name="Yadetie F."/>
            <person name="Muffato M."/>
            <person name="Louis A."/>
            <person name="Butcher S."/>
            <person name="Tsagkogeorga G."/>
            <person name="Konrad A."/>
            <person name="Singh S."/>
            <person name="Jensen M.F."/>
            <person name="Cong E.H."/>
            <person name="Eikeseth-Otteraa H."/>
            <person name="Noel B."/>
            <person name="Anthouard V."/>
            <person name="Porcel B.M."/>
            <person name="Kachouri-Lafond R."/>
            <person name="Nishino A."/>
            <person name="Ugolini M."/>
            <person name="Chourrout P."/>
            <person name="Nishida H."/>
            <person name="Aasland R."/>
            <person name="Huzurbazar S."/>
            <person name="Westhof E."/>
            <person name="Delsuc F."/>
            <person name="Lehrach H."/>
            <person name="Reinhardt R."/>
            <person name="Weissenbach J."/>
            <person name="Roy S.W."/>
            <person name="Artiguenave F."/>
            <person name="Postlethwait J.H."/>
            <person name="Manak J.R."/>
            <person name="Thompson E.M."/>
            <person name="Jaillon O."/>
            <person name="Du Pasquier L."/>
            <person name="Boudinot P."/>
            <person name="Liberles D.A."/>
            <person name="Volff J.N."/>
            <person name="Philippe H."/>
            <person name="Lenhard B."/>
            <person name="Roest Crollius H."/>
            <person name="Wincker P."/>
            <person name="Chourrout D."/>
        </authorList>
    </citation>
    <scope>NUCLEOTIDE SEQUENCE [LARGE SCALE GENOMIC DNA]</scope>
</reference>
<dbReference type="SUPFAM" id="SSF57850">
    <property type="entry name" value="RING/U-box"/>
    <property type="match status" value="1"/>
</dbReference>